<dbReference type="SUPFAM" id="SSF56037">
    <property type="entry name" value="PheT/TilS domain"/>
    <property type="match status" value="1"/>
</dbReference>
<dbReference type="EMBL" id="CP031092">
    <property type="protein sequence ID" value="AXF57656.1"/>
    <property type="molecule type" value="Genomic_DNA"/>
</dbReference>
<dbReference type="GO" id="GO:0004826">
    <property type="term" value="F:phenylalanine-tRNA ligase activity"/>
    <property type="evidence" value="ECO:0007669"/>
    <property type="project" value="InterPro"/>
</dbReference>
<dbReference type="KEGG" id="rue:DT065_17880"/>
<evidence type="ECO:0000313" key="3">
    <source>
        <dbReference type="Proteomes" id="UP000252100"/>
    </source>
</evidence>
<dbReference type="Pfam" id="PF03483">
    <property type="entry name" value="B3_4"/>
    <property type="match status" value="1"/>
</dbReference>
<dbReference type="AlphaFoldDB" id="A0A345C375"/>
<proteinExistence type="predicted"/>
<dbReference type="InterPro" id="IPR020825">
    <property type="entry name" value="Phe-tRNA_synthase-like_B3/B4"/>
</dbReference>
<dbReference type="GO" id="GO:0003723">
    <property type="term" value="F:RNA binding"/>
    <property type="evidence" value="ECO:0007669"/>
    <property type="project" value="InterPro"/>
</dbReference>
<sequence>MIPISLHPDLQKDVPTFKIGCIQYEAIVIDSPPKELNGRIELFQKTVELDLSDQPITYYEGVKEWRQVFKQIGTDPTRYRPSHEALFRRLKQGKGLPSSDSSAIVLNNFFSLYYQMPIGLYDLEELQEPIEVRKGEATDEYEGLNGRINHMKDKITNVDPNGAFGSPMVDSKRSAVSSNTKHILQLLYLRPSLSEADARALTDNIGQMFQQVHSGHVKTAVLTKQRPRVH</sequence>
<dbReference type="Gene3D" id="3.50.40.10">
    <property type="entry name" value="Phenylalanyl-trna Synthetase, Chain B, domain 3"/>
    <property type="match status" value="1"/>
</dbReference>
<dbReference type="PANTHER" id="PTHR39209:SF2">
    <property type="entry name" value="CYTOPLASMIC PROTEIN"/>
    <property type="match status" value="1"/>
</dbReference>
<dbReference type="PANTHER" id="PTHR39209">
    <property type="match status" value="1"/>
</dbReference>
<evidence type="ECO:0000313" key="2">
    <source>
        <dbReference type="EMBL" id="AXF57656.1"/>
    </source>
</evidence>
<dbReference type="RefSeq" id="WP_114375678.1">
    <property type="nucleotide sequence ID" value="NZ_CP031092.1"/>
</dbReference>
<gene>
    <name evidence="2" type="ORF">DT065_17880</name>
</gene>
<keyword evidence="3" id="KW-1185">Reference proteome</keyword>
<organism evidence="2 3">
    <name type="scientific">Salicibibacter kimchii</name>
    <dbReference type="NCBI Taxonomy" id="2099786"/>
    <lineage>
        <taxon>Bacteria</taxon>
        <taxon>Bacillati</taxon>
        <taxon>Bacillota</taxon>
        <taxon>Bacilli</taxon>
        <taxon>Bacillales</taxon>
        <taxon>Bacillaceae</taxon>
        <taxon>Salicibibacter</taxon>
    </lineage>
</organism>
<evidence type="ECO:0000259" key="1">
    <source>
        <dbReference type="SMART" id="SM00873"/>
    </source>
</evidence>
<dbReference type="InterPro" id="IPR005146">
    <property type="entry name" value="B3/B4_tRNA-bd"/>
</dbReference>
<dbReference type="OrthoDB" id="9789812at2"/>
<dbReference type="SMART" id="SM00873">
    <property type="entry name" value="B3_4"/>
    <property type="match status" value="1"/>
</dbReference>
<reference evidence="2 3" key="1">
    <citation type="journal article" date="2018" name="J. Microbiol.">
        <title>Salicibibacter kimchii gen. nov., sp. nov., a moderately halophilic and alkalitolerant bacterium in the family Bacillaceae, isolated from kimchi.</title>
        <authorList>
            <person name="Jang J.Y."/>
            <person name="Oh Y.J."/>
            <person name="Lim S.K."/>
            <person name="Park H.K."/>
            <person name="Lee C."/>
            <person name="Kim J.Y."/>
            <person name="Lee M.A."/>
            <person name="Choi H.J."/>
        </authorList>
    </citation>
    <scope>NUCLEOTIDE SEQUENCE [LARGE SCALE GENOMIC DNA]</scope>
    <source>
        <strain evidence="2 3">NKC1-1</strain>
    </source>
</reference>
<accession>A0A345C375</accession>
<name>A0A345C375_9BACI</name>
<feature type="domain" description="B3/B4 tRNA-binding" evidence="1">
    <location>
        <begin position="63"/>
        <end position="214"/>
    </location>
</feature>
<dbReference type="Proteomes" id="UP000252100">
    <property type="component" value="Chromosome"/>
</dbReference>
<protein>
    <recommendedName>
        <fullName evidence="1">B3/B4 tRNA-binding domain-containing protein</fullName>
    </recommendedName>
</protein>